<evidence type="ECO:0000256" key="1">
    <source>
        <dbReference type="ARBA" id="ARBA00004123"/>
    </source>
</evidence>
<dbReference type="Pfam" id="PF17907">
    <property type="entry name" value="AWS"/>
    <property type="match status" value="1"/>
</dbReference>
<keyword evidence="9" id="KW-0862">Zinc</keyword>
<dbReference type="InterPro" id="IPR001965">
    <property type="entry name" value="Znf_PHD"/>
</dbReference>
<evidence type="ECO:0000256" key="3">
    <source>
        <dbReference type="ARBA" id="ARBA00022454"/>
    </source>
</evidence>
<evidence type="ECO:0000313" key="16">
    <source>
        <dbReference type="Proteomes" id="UP000801492"/>
    </source>
</evidence>
<dbReference type="InterPro" id="IPR046341">
    <property type="entry name" value="SET_dom_sf"/>
</dbReference>
<comment type="caution">
    <text evidence="15">The sequence shown here is derived from an EMBL/GenBank/DDBJ whole genome shotgun (WGS) entry which is preliminary data.</text>
</comment>
<gene>
    <name evidence="15" type="ORF">ILUMI_02931</name>
</gene>
<dbReference type="InterPro" id="IPR041306">
    <property type="entry name" value="C5HCH"/>
</dbReference>
<dbReference type="AlphaFoldDB" id="A0A8K0GG08"/>
<proteinExistence type="predicted"/>
<dbReference type="CDD" id="cd15568">
    <property type="entry name" value="PHD5_NSD"/>
    <property type="match status" value="1"/>
</dbReference>
<comment type="subcellular location">
    <subcellularLocation>
        <location evidence="2">Chromosome</location>
    </subcellularLocation>
    <subcellularLocation>
        <location evidence="1">Nucleus</location>
    </subcellularLocation>
</comment>
<evidence type="ECO:0000259" key="12">
    <source>
        <dbReference type="PROSITE" id="PS50280"/>
    </source>
</evidence>
<dbReference type="FunFam" id="2.170.270.10:FF:000002">
    <property type="entry name" value="Histone-lysine N-methyltransferase"/>
    <property type="match status" value="1"/>
</dbReference>
<dbReference type="SMART" id="SM00249">
    <property type="entry name" value="PHD"/>
    <property type="match status" value="1"/>
</dbReference>
<evidence type="ECO:0000256" key="10">
    <source>
        <dbReference type="ARBA" id="ARBA00023242"/>
    </source>
</evidence>
<dbReference type="GO" id="GO:0032259">
    <property type="term" value="P:methylation"/>
    <property type="evidence" value="ECO:0007669"/>
    <property type="project" value="UniProtKB-KW"/>
</dbReference>
<dbReference type="PANTHER" id="PTHR22884">
    <property type="entry name" value="SET DOMAIN PROTEINS"/>
    <property type="match status" value="1"/>
</dbReference>
<evidence type="ECO:0000259" key="13">
    <source>
        <dbReference type="PROSITE" id="PS50868"/>
    </source>
</evidence>
<feature type="region of interest" description="Disordered" evidence="11">
    <location>
        <begin position="234"/>
        <end position="254"/>
    </location>
</feature>
<dbReference type="SUPFAM" id="SSF57903">
    <property type="entry name" value="FYVE/PHD zinc finger"/>
    <property type="match status" value="1"/>
</dbReference>
<dbReference type="GO" id="GO:0005634">
    <property type="term" value="C:nucleus"/>
    <property type="evidence" value="ECO:0007669"/>
    <property type="project" value="UniProtKB-SubCell"/>
</dbReference>
<name>A0A8K0GG08_IGNLU</name>
<organism evidence="15 16">
    <name type="scientific">Ignelater luminosus</name>
    <name type="common">Cucubano</name>
    <name type="synonym">Pyrophorus luminosus</name>
    <dbReference type="NCBI Taxonomy" id="2038154"/>
    <lineage>
        <taxon>Eukaryota</taxon>
        <taxon>Metazoa</taxon>
        <taxon>Ecdysozoa</taxon>
        <taxon>Arthropoda</taxon>
        <taxon>Hexapoda</taxon>
        <taxon>Insecta</taxon>
        <taxon>Pterygota</taxon>
        <taxon>Neoptera</taxon>
        <taxon>Endopterygota</taxon>
        <taxon>Coleoptera</taxon>
        <taxon>Polyphaga</taxon>
        <taxon>Elateriformia</taxon>
        <taxon>Elateroidea</taxon>
        <taxon>Elateridae</taxon>
        <taxon>Agrypninae</taxon>
        <taxon>Pyrophorini</taxon>
        <taxon>Ignelater</taxon>
    </lineage>
</organism>
<dbReference type="InterPro" id="IPR001214">
    <property type="entry name" value="SET_dom"/>
</dbReference>
<feature type="region of interest" description="Disordered" evidence="11">
    <location>
        <begin position="437"/>
        <end position="479"/>
    </location>
</feature>
<evidence type="ECO:0000256" key="8">
    <source>
        <dbReference type="ARBA" id="ARBA00022771"/>
    </source>
</evidence>
<sequence>MNKEAEIKTGLKPPPYIRIKVNKPVGNVRLFDGNISNTTSCECNPNQANPCGPDSDCLNRLLLTECDPDICPAKDRCNNQRFEKRQYPPLEPFKTPARGWGLKTLAPIRKGDFVIEYVGEVIDEQEYQRRIRKMHEQKDENYYFLTIDKDRIIDAGPKGNLARFMNHCCHPNCETQKWTVNGDTRVGLFARDDIPADTELTFNYNLECVGKEKKICKCGAPNCSGFIGVKAKGDESQKKPKKTNNTLKKKKPTVSQQISKHDGPCFVCGQAGDVGACHNKMCTNFYHLQCVNLEYWPEGKWVCPWHNCNVCSKRTIRCCVKCLNSYCPVHSEGNVRYDKLLGFICSEHDPTKESHVLSNQNVITTAPKTSTSSNTEETDVTSTTPDEGDSNHSANTINNEVQPGDEQYSSLTESITSTPIKKKDLASFAHKLKDYESGVDPEMKQKPKSLSPNKRKRVRQKHSVGNSPKRTKLSNETSSEIVRKPKPNYVTSNLLDIPAQNEIKLSSSVPSRHLRTTRSNVGTNVETKRFLNRQSELEKDLPIRKRSRLRCEASL</sequence>
<feature type="compositionally biased region" description="Polar residues" evidence="11">
    <location>
        <begin position="463"/>
        <end position="479"/>
    </location>
</feature>
<dbReference type="OrthoDB" id="422362at2759"/>
<evidence type="ECO:0000256" key="9">
    <source>
        <dbReference type="ARBA" id="ARBA00022833"/>
    </source>
</evidence>
<keyword evidence="6" id="KW-0949">S-adenosyl-L-methionine</keyword>
<dbReference type="Gene3D" id="2.170.270.10">
    <property type="entry name" value="SET domain"/>
    <property type="match status" value="1"/>
</dbReference>
<feature type="domain" description="AWS" evidence="14">
    <location>
        <begin position="36"/>
        <end position="86"/>
    </location>
</feature>
<keyword evidence="8" id="KW-0863">Zinc-finger</keyword>
<feature type="compositionally biased region" description="Basic residues" evidence="11">
    <location>
        <begin position="453"/>
        <end position="462"/>
    </location>
</feature>
<dbReference type="InterPro" id="IPR050777">
    <property type="entry name" value="SET2_Histone-Lys_MeTrsfase"/>
</dbReference>
<feature type="domain" description="Post-SET" evidence="13">
    <location>
        <begin position="212"/>
        <end position="228"/>
    </location>
</feature>
<keyword evidence="3" id="KW-0158">Chromosome</keyword>
<evidence type="ECO:0000256" key="7">
    <source>
        <dbReference type="ARBA" id="ARBA00022723"/>
    </source>
</evidence>
<dbReference type="PROSITE" id="PS50280">
    <property type="entry name" value="SET"/>
    <property type="match status" value="1"/>
</dbReference>
<dbReference type="GO" id="GO:0140938">
    <property type="term" value="F:histone H3 methyltransferase activity"/>
    <property type="evidence" value="ECO:0007669"/>
    <property type="project" value="UniProtKB-ARBA"/>
</dbReference>
<dbReference type="SMART" id="SM00508">
    <property type="entry name" value="PostSET"/>
    <property type="match status" value="1"/>
</dbReference>
<keyword evidence="16" id="KW-1185">Reference proteome</keyword>
<dbReference type="PROSITE" id="PS50868">
    <property type="entry name" value="POST_SET"/>
    <property type="match status" value="1"/>
</dbReference>
<dbReference type="Gene3D" id="3.30.40.10">
    <property type="entry name" value="Zinc/RING finger domain, C3HC4 (zinc finger)"/>
    <property type="match status" value="1"/>
</dbReference>
<evidence type="ECO:0000259" key="14">
    <source>
        <dbReference type="PROSITE" id="PS51215"/>
    </source>
</evidence>
<keyword evidence="7" id="KW-0479">Metal-binding</keyword>
<evidence type="ECO:0000256" key="2">
    <source>
        <dbReference type="ARBA" id="ARBA00004286"/>
    </source>
</evidence>
<reference evidence="15" key="1">
    <citation type="submission" date="2019-08" db="EMBL/GenBank/DDBJ databases">
        <title>The genome of the North American firefly Photinus pyralis.</title>
        <authorList>
            <consortium name="Photinus pyralis genome working group"/>
            <person name="Fallon T.R."/>
            <person name="Sander Lower S.E."/>
            <person name="Weng J.-K."/>
        </authorList>
    </citation>
    <scope>NUCLEOTIDE SEQUENCE</scope>
    <source>
        <strain evidence="15">TRF0915ILg1</strain>
        <tissue evidence="15">Whole body</tissue>
    </source>
</reference>
<dbReference type="Pfam" id="PF00856">
    <property type="entry name" value="SET"/>
    <property type="match status" value="1"/>
</dbReference>
<evidence type="ECO:0000256" key="6">
    <source>
        <dbReference type="ARBA" id="ARBA00022691"/>
    </source>
</evidence>
<feature type="domain" description="SET" evidence="12">
    <location>
        <begin position="88"/>
        <end position="205"/>
    </location>
</feature>
<dbReference type="InterPro" id="IPR003616">
    <property type="entry name" value="Post-SET_dom"/>
</dbReference>
<dbReference type="GO" id="GO:0008270">
    <property type="term" value="F:zinc ion binding"/>
    <property type="evidence" value="ECO:0007669"/>
    <property type="project" value="UniProtKB-KW"/>
</dbReference>
<evidence type="ECO:0000313" key="15">
    <source>
        <dbReference type="EMBL" id="KAF2903255.1"/>
    </source>
</evidence>
<keyword evidence="5" id="KW-0808">Transferase</keyword>
<protein>
    <recommendedName>
        <fullName evidence="17">Histone-lysine N-methyltransferase NSD2</fullName>
    </recommendedName>
</protein>
<keyword evidence="10" id="KW-0539">Nucleus</keyword>
<dbReference type="Proteomes" id="UP000801492">
    <property type="component" value="Unassembled WGS sequence"/>
</dbReference>
<evidence type="ECO:0000256" key="4">
    <source>
        <dbReference type="ARBA" id="ARBA00022603"/>
    </source>
</evidence>
<dbReference type="InterPro" id="IPR011011">
    <property type="entry name" value="Znf_FYVE_PHD"/>
</dbReference>
<dbReference type="PROSITE" id="PS51215">
    <property type="entry name" value="AWS"/>
    <property type="match status" value="1"/>
</dbReference>
<dbReference type="SMART" id="SM00317">
    <property type="entry name" value="SET"/>
    <property type="match status" value="1"/>
</dbReference>
<dbReference type="EMBL" id="VTPC01001072">
    <property type="protein sequence ID" value="KAF2903255.1"/>
    <property type="molecule type" value="Genomic_DNA"/>
</dbReference>
<dbReference type="InterPro" id="IPR006560">
    <property type="entry name" value="AWS_dom"/>
</dbReference>
<keyword evidence="4" id="KW-0489">Methyltransferase</keyword>
<dbReference type="SUPFAM" id="SSF82199">
    <property type="entry name" value="SET domain"/>
    <property type="match status" value="1"/>
</dbReference>
<dbReference type="Pfam" id="PF17982">
    <property type="entry name" value="C5HCH"/>
    <property type="match status" value="1"/>
</dbReference>
<dbReference type="SMART" id="SM00570">
    <property type="entry name" value="AWS"/>
    <property type="match status" value="1"/>
</dbReference>
<evidence type="ECO:0000256" key="11">
    <source>
        <dbReference type="SAM" id="MobiDB-lite"/>
    </source>
</evidence>
<feature type="region of interest" description="Disordered" evidence="11">
    <location>
        <begin position="364"/>
        <end position="415"/>
    </location>
</feature>
<dbReference type="GO" id="GO:0005694">
    <property type="term" value="C:chromosome"/>
    <property type="evidence" value="ECO:0007669"/>
    <property type="project" value="UniProtKB-SubCell"/>
</dbReference>
<feature type="compositionally biased region" description="Basic residues" evidence="11">
    <location>
        <begin position="239"/>
        <end position="252"/>
    </location>
</feature>
<dbReference type="CDD" id="cd19173">
    <property type="entry name" value="SET_NSD"/>
    <property type="match status" value="1"/>
</dbReference>
<evidence type="ECO:0000256" key="5">
    <source>
        <dbReference type="ARBA" id="ARBA00022679"/>
    </source>
</evidence>
<dbReference type="InterPro" id="IPR013083">
    <property type="entry name" value="Znf_RING/FYVE/PHD"/>
</dbReference>
<accession>A0A8K0GG08</accession>
<evidence type="ECO:0008006" key="17">
    <source>
        <dbReference type="Google" id="ProtNLM"/>
    </source>
</evidence>
<dbReference type="GO" id="GO:0016279">
    <property type="term" value="F:protein-lysine N-methyltransferase activity"/>
    <property type="evidence" value="ECO:0007669"/>
    <property type="project" value="UniProtKB-ARBA"/>
</dbReference>